<keyword evidence="8" id="KW-1185">Reference proteome</keyword>
<keyword evidence="5 6" id="KW-0472">Membrane</keyword>
<sequence length="445" mass="48167">MKKDEWKSRLGFMLAAMGSAVGLGNIWRFSYVAGENGGATFLLIYIFFILAFGIPLLLAEFSVGKAGKKDAVGSFMRLAPGTKWHWTGVMGVIGGTLILSFYSVVSGWSLYYLFHYLIGDFWTEPTGGFGQGFEDWTSSTWGPLIWQFLFMVAVVFVVIRGIKRGIERANLIAMPALAILMVVLAVYSLTLDGASEGLAFLFTPDWSQLSNPQVYLAAMGQAFFSLSLGISGMLTYASYLKSKDRLPAATVGIGVMDTVFAIIAGIVIFPAVFSFGVDVQSGPKLVFITLPSIFASIPAGGLVGIAFFVLLVMAAYSSALSMLEIPVAYFHRTLGLSRRAASILCGSVIFAIGITVSLGHGVLSHVTIVGDKGILDSIDYVTGNFILPLGAMLIAIFVGWYWTRDQAIKNSEINNHSLQSIWYFIVRYIAPVVVLVVALTSIFSK</sequence>
<reference evidence="7 8" key="1">
    <citation type="submission" date="2019-07" db="EMBL/GenBank/DDBJ databases">
        <title>Allobacillus sp. nov. SKP isolated from shrimp paste of Euphausiacea.</title>
        <authorList>
            <person name="Kanchanasin P."/>
            <person name="Tanasupawat S."/>
            <person name="Shi W."/>
            <person name="Wu L."/>
            <person name="Ma J."/>
        </authorList>
    </citation>
    <scope>NUCLEOTIDE SEQUENCE [LARGE SCALE GENOMIC DNA]</scope>
    <source>
        <strain evidence="7 8">SKP4-8</strain>
    </source>
</reference>
<keyword evidence="4 6" id="KW-1133">Transmembrane helix</keyword>
<evidence type="ECO:0000256" key="4">
    <source>
        <dbReference type="ARBA" id="ARBA00022989"/>
    </source>
</evidence>
<dbReference type="InterPro" id="IPR047218">
    <property type="entry name" value="YocR/YhdH-like"/>
</dbReference>
<dbReference type="PANTHER" id="PTHR42948">
    <property type="entry name" value="TRANSPORTER"/>
    <property type="match status" value="1"/>
</dbReference>
<comment type="caution">
    <text evidence="7">The sequence shown here is derived from an EMBL/GenBank/DDBJ whole genome shotgun (WGS) entry which is preliminary data.</text>
</comment>
<evidence type="ECO:0000313" key="8">
    <source>
        <dbReference type="Proteomes" id="UP000316425"/>
    </source>
</evidence>
<dbReference type="InterPro" id="IPR037272">
    <property type="entry name" value="SNS_sf"/>
</dbReference>
<feature type="transmembrane region" description="Helical" evidence="6">
    <location>
        <begin position="169"/>
        <end position="189"/>
    </location>
</feature>
<dbReference type="SUPFAM" id="SSF161070">
    <property type="entry name" value="SNF-like"/>
    <property type="match status" value="1"/>
</dbReference>
<dbReference type="EMBL" id="VMHE01000014">
    <property type="protein sequence ID" value="TSJ63687.1"/>
    <property type="molecule type" value="Genomic_DNA"/>
</dbReference>
<feature type="transmembrane region" description="Helical" evidence="6">
    <location>
        <begin position="383"/>
        <end position="403"/>
    </location>
</feature>
<feature type="transmembrane region" description="Helical" evidence="6">
    <location>
        <begin position="214"/>
        <end position="236"/>
    </location>
</feature>
<keyword evidence="3 6" id="KW-0812">Transmembrane</keyword>
<feature type="transmembrane region" description="Helical" evidence="6">
    <location>
        <begin position="84"/>
        <end position="105"/>
    </location>
</feature>
<feature type="transmembrane region" description="Helical" evidence="6">
    <location>
        <begin position="248"/>
        <end position="273"/>
    </location>
</feature>
<dbReference type="PROSITE" id="PS50267">
    <property type="entry name" value="NA_NEUROTRAN_SYMP_3"/>
    <property type="match status" value="1"/>
</dbReference>
<accession>A0A556PH12</accession>
<organism evidence="7 8">
    <name type="scientific">Allobacillus salarius</name>
    <dbReference type="NCBI Taxonomy" id="1955272"/>
    <lineage>
        <taxon>Bacteria</taxon>
        <taxon>Bacillati</taxon>
        <taxon>Bacillota</taxon>
        <taxon>Bacilli</taxon>
        <taxon>Bacillales</taxon>
        <taxon>Bacillaceae</taxon>
        <taxon>Allobacillus</taxon>
    </lineage>
</organism>
<evidence type="ECO:0000256" key="5">
    <source>
        <dbReference type="ARBA" id="ARBA00023136"/>
    </source>
</evidence>
<dbReference type="PANTHER" id="PTHR42948:SF1">
    <property type="entry name" value="TRANSPORTER"/>
    <property type="match status" value="1"/>
</dbReference>
<evidence type="ECO:0000256" key="2">
    <source>
        <dbReference type="ARBA" id="ARBA00022448"/>
    </source>
</evidence>
<evidence type="ECO:0000256" key="1">
    <source>
        <dbReference type="ARBA" id="ARBA00004141"/>
    </source>
</evidence>
<feature type="transmembrane region" description="Helical" evidence="6">
    <location>
        <begin position="424"/>
        <end position="443"/>
    </location>
</feature>
<dbReference type="InterPro" id="IPR000175">
    <property type="entry name" value="Na/ntran_symport"/>
</dbReference>
<evidence type="ECO:0000256" key="3">
    <source>
        <dbReference type="ARBA" id="ARBA00022692"/>
    </source>
</evidence>
<dbReference type="OrthoDB" id="9762833at2"/>
<name>A0A556PH12_9BACI</name>
<dbReference type="Proteomes" id="UP000316425">
    <property type="component" value="Unassembled WGS sequence"/>
</dbReference>
<keyword evidence="2" id="KW-0813">Transport</keyword>
<feature type="transmembrane region" description="Helical" evidence="6">
    <location>
        <begin position="340"/>
        <end position="363"/>
    </location>
</feature>
<comment type="subcellular location">
    <subcellularLocation>
        <location evidence="1">Membrane</location>
        <topology evidence="1">Multi-pass membrane protein</topology>
    </subcellularLocation>
</comment>
<protein>
    <submittedName>
        <fullName evidence="7">Sodium-dependent transporter</fullName>
    </submittedName>
</protein>
<dbReference type="CDD" id="cd10336">
    <property type="entry name" value="SLC6sbd_Tyt1-Like"/>
    <property type="match status" value="1"/>
</dbReference>
<dbReference type="NCBIfam" id="NF037979">
    <property type="entry name" value="Na_transp"/>
    <property type="match status" value="1"/>
</dbReference>
<proteinExistence type="predicted"/>
<evidence type="ECO:0000313" key="7">
    <source>
        <dbReference type="EMBL" id="TSJ63687.1"/>
    </source>
</evidence>
<feature type="transmembrane region" description="Helical" evidence="6">
    <location>
        <begin position="12"/>
        <end position="30"/>
    </location>
</feature>
<gene>
    <name evidence="7" type="ORF">FPQ13_08650</name>
</gene>
<dbReference type="GO" id="GO:0016020">
    <property type="term" value="C:membrane"/>
    <property type="evidence" value="ECO:0007669"/>
    <property type="project" value="UniProtKB-SubCell"/>
</dbReference>
<dbReference type="Pfam" id="PF00209">
    <property type="entry name" value="SNF"/>
    <property type="match status" value="2"/>
</dbReference>
<feature type="transmembrane region" description="Helical" evidence="6">
    <location>
        <begin position="42"/>
        <end position="63"/>
    </location>
</feature>
<feature type="transmembrane region" description="Helical" evidence="6">
    <location>
        <begin position="144"/>
        <end position="162"/>
    </location>
</feature>
<dbReference type="PRINTS" id="PR00176">
    <property type="entry name" value="NANEUSMPORT"/>
</dbReference>
<feature type="transmembrane region" description="Helical" evidence="6">
    <location>
        <begin position="293"/>
        <end position="319"/>
    </location>
</feature>
<dbReference type="AlphaFoldDB" id="A0A556PH12"/>
<evidence type="ECO:0000256" key="6">
    <source>
        <dbReference type="SAM" id="Phobius"/>
    </source>
</evidence>